<dbReference type="Gene3D" id="6.20.190.10">
    <property type="entry name" value="Nutrient germinant receptor protein C, domain 1"/>
    <property type="match status" value="1"/>
</dbReference>
<keyword evidence="3" id="KW-0309">Germination</keyword>
<evidence type="ECO:0000256" key="4">
    <source>
        <dbReference type="ARBA" id="ARBA00022729"/>
    </source>
</evidence>
<evidence type="ECO:0000256" key="8">
    <source>
        <dbReference type="SAM" id="MobiDB-lite"/>
    </source>
</evidence>
<evidence type="ECO:0000256" key="2">
    <source>
        <dbReference type="ARBA" id="ARBA00007886"/>
    </source>
</evidence>
<evidence type="ECO:0000256" key="6">
    <source>
        <dbReference type="ARBA" id="ARBA00023139"/>
    </source>
</evidence>
<evidence type="ECO:0000313" key="12">
    <source>
        <dbReference type="Proteomes" id="UP000245634"/>
    </source>
</evidence>
<dbReference type="PANTHER" id="PTHR35789:SF1">
    <property type="entry name" value="SPORE GERMINATION PROTEIN B3"/>
    <property type="match status" value="1"/>
</dbReference>
<dbReference type="AlphaFoldDB" id="A0A316D9E2"/>
<evidence type="ECO:0000256" key="1">
    <source>
        <dbReference type="ARBA" id="ARBA00004635"/>
    </source>
</evidence>
<dbReference type="OrthoDB" id="9816067at2"/>
<dbReference type="GO" id="GO:0016020">
    <property type="term" value="C:membrane"/>
    <property type="evidence" value="ECO:0007669"/>
    <property type="project" value="UniProtKB-SubCell"/>
</dbReference>
<dbReference type="Proteomes" id="UP000245634">
    <property type="component" value="Unassembled WGS sequence"/>
</dbReference>
<accession>A0A316D9E2</accession>
<proteinExistence type="inferred from homology"/>
<dbReference type="Pfam" id="PF25198">
    <property type="entry name" value="Spore_GerAC_N"/>
    <property type="match status" value="1"/>
</dbReference>
<evidence type="ECO:0000259" key="9">
    <source>
        <dbReference type="Pfam" id="PF05504"/>
    </source>
</evidence>
<keyword evidence="5" id="KW-0472">Membrane</keyword>
<feature type="domain" description="Spore germination GerAC-like C-terminal" evidence="9">
    <location>
        <begin position="252"/>
        <end position="418"/>
    </location>
</feature>
<dbReference type="InterPro" id="IPR057336">
    <property type="entry name" value="GerAC_N"/>
</dbReference>
<evidence type="ECO:0000259" key="10">
    <source>
        <dbReference type="Pfam" id="PF25198"/>
    </source>
</evidence>
<dbReference type="InterPro" id="IPR046953">
    <property type="entry name" value="Spore_GerAC-like_C"/>
</dbReference>
<evidence type="ECO:0000256" key="7">
    <source>
        <dbReference type="ARBA" id="ARBA00023288"/>
    </source>
</evidence>
<keyword evidence="4" id="KW-0732">Signal</keyword>
<dbReference type="Gene3D" id="3.30.300.210">
    <property type="entry name" value="Nutrient germinant receptor protein C, domain 3"/>
    <property type="match status" value="1"/>
</dbReference>
<reference evidence="11 12" key="1">
    <citation type="submission" date="2018-05" db="EMBL/GenBank/DDBJ databases">
        <title>Genomic Encyclopedia of Type Strains, Phase IV (KMG-IV): sequencing the most valuable type-strain genomes for metagenomic binning, comparative biology and taxonomic classification.</title>
        <authorList>
            <person name="Goeker M."/>
        </authorList>
    </citation>
    <scope>NUCLEOTIDE SEQUENCE [LARGE SCALE GENOMIC DNA]</scope>
    <source>
        <strain evidence="11 12">DSM 18773</strain>
    </source>
</reference>
<feature type="region of interest" description="Disordered" evidence="8">
    <location>
        <begin position="213"/>
        <end position="238"/>
    </location>
</feature>
<dbReference type="PROSITE" id="PS51257">
    <property type="entry name" value="PROKAR_LIPOPROTEIN"/>
    <property type="match status" value="1"/>
</dbReference>
<name>A0A316D9E2_9BACL</name>
<evidence type="ECO:0000256" key="3">
    <source>
        <dbReference type="ARBA" id="ARBA00022544"/>
    </source>
</evidence>
<dbReference type="EMBL" id="QGGL01000009">
    <property type="protein sequence ID" value="PWK12848.1"/>
    <property type="molecule type" value="Genomic_DNA"/>
</dbReference>
<dbReference type="GO" id="GO:0009847">
    <property type="term" value="P:spore germination"/>
    <property type="evidence" value="ECO:0007669"/>
    <property type="project" value="InterPro"/>
</dbReference>
<protein>
    <submittedName>
        <fullName evidence="11">Ger(X)C family germination protein</fullName>
    </submittedName>
</protein>
<dbReference type="Pfam" id="PF05504">
    <property type="entry name" value="Spore_GerAC"/>
    <property type="match status" value="1"/>
</dbReference>
<comment type="subcellular location">
    <subcellularLocation>
        <location evidence="1">Membrane</location>
        <topology evidence="1">Lipid-anchor</topology>
    </subcellularLocation>
</comment>
<keyword evidence="7" id="KW-0449">Lipoprotein</keyword>
<feature type="domain" description="Spore germination protein N-terminal" evidence="10">
    <location>
        <begin position="29"/>
        <end position="207"/>
    </location>
</feature>
<sequence length="427" mass="47705">MKSLTLKRTLLSLLVVALLGATFSTGCYDRVELEGMAFVVGLGLDKGPNNTIDVTVRIAVPGEMAGNNGSSSNAAQLGGSRPITVRANTIAGALTLLNSTVERQVSLLHLATILIGENVAKAGVLDYVGPLVRMREFRRTVTFFVVPGEAREIFETNQPVLEKSMSRFHESISEISRHTGLSVTSKIHEFIVESEEPNEDPVAPVMAVNEKVKEQTQQSQKDTREETMPGQNVSFKPGELVRMGGNSLDFIGTGVFRGDKLVTYLDGIETRMLLMIRGELLRTQMDFPDPQQKGKYEVIELKHARTPQTEIKLDSDPIQIKIRQKLEGDLIGVQSSIDYTEENNMRVLENSVRETLKQKEQDLMEHLYHDYQAAPFGMFRKIRSQFSTIQEMEQYPFREKLKTAQVTVDIDLNIRRIGVQLAPVGPK</sequence>
<organism evidence="11 12">
    <name type="scientific">Tumebacillus permanentifrigoris</name>
    <dbReference type="NCBI Taxonomy" id="378543"/>
    <lineage>
        <taxon>Bacteria</taxon>
        <taxon>Bacillati</taxon>
        <taxon>Bacillota</taxon>
        <taxon>Bacilli</taxon>
        <taxon>Bacillales</taxon>
        <taxon>Alicyclobacillaceae</taxon>
        <taxon>Tumebacillus</taxon>
    </lineage>
</organism>
<comment type="similarity">
    <text evidence="2">Belongs to the GerABKC lipoprotein family.</text>
</comment>
<evidence type="ECO:0000256" key="5">
    <source>
        <dbReference type="ARBA" id="ARBA00023136"/>
    </source>
</evidence>
<dbReference type="InterPro" id="IPR038501">
    <property type="entry name" value="Spore_GerAC_C_sf"/>
</dbReference>
<dbReference type="PANTHER" id="PTHR35789">
    <property type="entry name" value="SPORE GERMINATION PROTEIN B3"/>
    <property type="match status" value="1"/>
</dbReference>
<evidence type="ECO:0000313" key="11">
    <source>
        <dbReference type="EMBL" id="PWK12848.1"/>
    </source>
</evidence>
<dbReference type="NCBIfam" id="TIGR02887">
    <property type="entry name" value="spore_ger_x_C"/>
    <property type="match status" value="1"/>
</dbReference>
<keyword evidence="6" id="KW-0564">Palmitate</keyword>
<dbReference type="InterPro" id="IPR008844">
    <property type="entry name" value="Spore_GerAC-like"/>
</dbReference>
<dbReference type="RefSeq" id="WP_109689579.1">
    <property type="nucleotide sequence ID" value="NZ_QGGL01000009.1"/>
</dbReference>
<comment type="caution">
    <text evidence="11">The sequence shown here is derived from an EMBL/GenBank/DDBJ whole genome shotgun (WGS) entry which is preliminary data.</text>
</comment>
<keyword evidence="12" id="KW-1185">Reference proteome</keyword>
<gene>
    <name evidence="11" type="ORF">C7459_109210</name>
</gene>